<keyword evidence="1" id="KW-1133">Transmembrane helix</keyword>
<evidence type="ECO:0000256" key="1">
    <source>
        <dbReference type="SAM" id="Phobius"/>
    </source>
</evidence>
<proteinExistence type="predicted"/>
<dbReference type="EMBL" id="BMDJ01000002">
    <property type="protein sequence ID" value="GGI24378.1"/>
    <property type="molecule type" value="Genomic_DNA"/>
</dbReference>
<reference evidence="3" key="1">
    <citation type="journal article" date="2019" name="Int. J. Syst. Evol. Microbiol.">
        <title>The Global Catalogue of Microorganisms (GCM) 10K type strain sequencing project: providing services to taxonomists for standard genome sequencing and annotation.</title>
        <authorList>
            <consortium name="The Broad Institute Genomics Platform"/>
            <consortium name="The Broad Institute Genome Sequencing Center for Infectious Disease"/>
            <person name="Wu L."/>
            <person name="Ma J."/>
        </authorList>
    </citation>
    <scope>NUCLEOTIDE SEQUENCE [LARGE SCALE GENOMIC DNA]</scope>
    <source>
        <strain evidence="3">CCM 8939</strain>
    </source>
</reference>
<keyword evidence="1" id="KW-0812">Transmembrane</keyword>
<protein>
    <submittedName>
        <fullName evidence="2">Uncharacterized protein</fullName>
    </submittedName>
</protein>
<accession>A0ABQ2BEP1</accession>
<feature type="transmembrane region" description="Helical" evidence="1">
    <location>
        <begin position="12"/>
        <end position="32"/>
    </location>
</feature>
<name>A0ABQ2BEP1_9SPHI</name>
<organism evidence="2 3">
    <name type="scientific">Pedobacter mendelii</name>
    <dbReference type="NCBI Taxonomy" id="1908240"/>
    <lineage>
        <taxon>Bacteria</taxon>
        <taxon>Pseudomonadati</taxon>
        <taxon>Bacteroidota</taxon>
        <taxon>Sphingobacteriia</taxon>
        <taxon>Sphingobacteriales</taxon>
        <taxon>Sphingobacteriaceae</taxon>
        <taxon>Pedobacter</taxon>
    </lineage>
</organism>
<keyword evidence="1" id="KW-0472">Membrane</keyword>
<gene>
    <name evidence="2" type="ORF">GCM10008119_12360</name>
</gene>
<sequence length="282" mass="32129">MRLFKIDKNTLTQDLIGFLGIASGFFQLFQVVVKDEKINEFVLIFCIICFLAYFIITKRQKKTPLRNLDDYFLIPHFNYDVGQVQVESELEQIVALARANYSCPINEMDFKKPIWQKNPFTFFIVKDDAGDVRANINLLPLTEDAYNRLKAGSILESELTANDVLGNTDEEKNKCRYIYVEGLLSKSEDGSISDKNALILIGWNFEKIVSNLASNLIDTVYCGIGGSIEGENLMKRLGFHIAVPAEKRKDKLDFFVVDFNKLKQNLDNKTLVGTIKKIISKT</sequence>
<comment type="caution">
    <text evidence="2">The sequence shown here is derived from an EMBL/GenBank/DDBJ whole genome shotgun (WGS) entry which is preliminary data.</text>
</comment>
<keyword evidence="3" id="KW-1185">Reference proteome</keyword>
<dbReference type="Proteomes" id="UP000645390">
    <property type="component" value="Unassembled WGS sequence"/>
</dbReference>
<feature type="transmembrane region" description="Helical" evidence="1">
    <location>
        <begin position="38"/>
        <end position="56"/>
    </location>
</feature>
<evidence type="ECO:0000313" key="3">
    <source>
        <dbReference type="Proteomes" id="UP000645390"/>
    </source>
</evidence>
<dbReference type="RefSeq" id="WP_188412364.1">
    <property type="nucleotide sequence ID" value="NZ_BMDJ01000002.1"/>
</dbReference>
<evidence type="ECO:0000313" key="2">
    <source>
        <dbReference type="EMBL" id="GGI24378.1"/>
    </source>
</evidence>